<name>A0ABN9MPC1_9NEOB</name>
<reference evidence="2" key="1">
    <citation type="submission" date="2023-07" db="EMBL/GenBank/DDBJ databases">
        <authorList>
            <person name="Stuckert A."/>
        </authorList>
    </citation>
    <scope>NUCLEOTIDE SEQUENCE</scope>
</reference>
<dbReference type="EMBL" id="CAUEEQ010079457">
    <property type="protein sequence ID" value="CAJ0968614.1"/>
    <property type="molecule type" value="Genomic_DNA"/>
</dbReference>
<keyword evidence="3" id="KW-1185">Reference proteome</keyword>
<feature type="region of interest" description="Disordered" evidence="1">
    <location>
        <begin position="1"/>
        <end position="25"/>
    </location>
</feature>
<protein>
    <submittedName>
        <fullName evidence="2">Uncharacterized protein</fullName>
    </submittedName>
</protein>
<organism evidence="2 3">
    <name type="scientific">Ranitomeya imitator</name>
    <name type="common">mimic poison frog</name>
    <dbReference type="NCBI Taxonomy" id="111125"/>
    <lineage>
        <taxon>Eukaryota</taxon>
        <taxon>Metazoa</taxon>
        <taxon>Chordata</taxon>
        <taxon>Craniata</taxon>
        <taxon>Vertebrata</taxon>
        <taxon>Euteleostomi</taxon>
        <taxon>Amphibia</taxon>
        <taxon>Batrachia</taxon>
        <taxon>Anura</taxon>
        <taxon>Neobatrachia</taxon>
        <taxon>Hyloidea</taxon>
        <taxon>Dendrobatidae</taxon>
        <taxon>Dendrobatinae</taxon>
        <taxon>Ranitomeya</taxon>
    </lineage>
</organism>
<feature type="region of interest" description="Disordered" evidence="1">
    <location>
        <begin position="101"/>
        <end position="125"/>
    </location>
</feature>
<evidence type="ECO:0000313" key="2">
    <source>
        <dbReference type="EMBL" id="CAJ0968614.1"/>
    </source>
</evidence>
<evidence type="ECO:0000256" key="1">
    <source>
        <dbReference type="SAM" id="MobiDB-lite"/>
    </source>
</evidence>
<feature type="compositionally biased region" description="Basic and acidic residues" evidence="1">
    <location>
        <begin position="101"/>
        <end position="118"/>
    </location>
</feature>
<comment type="caution">
    <text evidence="2">The sequence shown here is derived from an EMBL/GenBank/DDBJ whole genome shotgun (WGS) entry which is preliminary data.</text>
</comment>
<proteinExistence type="predicted"/>
<sequence>MIDGFNEGVHIETPENPCPRMPQTPIRSHVRCEPLERVSEKWSYQRLNGMNAQESFYPVQVKAEPSDNSENSFELTTVTIKQEADDQDYYQFRFQGHAYGEESNKETEVDHHGEEYMPPRKKQKNTGQILPIIHPSVQCRRKPREFNFDYIGGLSTAL</sequence>
<dbReference type="Proteomes" id="UP001176940">
    <property type="component" value="Unassembled WGS sequence"/>
</dbReference>
<gene>
    <name evidence="2" type="ORF">RIMI_LOCUS23245316</name>
</gene>
<accession>A0ABN9MPC1</accession>
<evidence type="ECO:0000313" key="3">
    <source>
        <dbReference type="Proteomes" id="UP001176940"/>
    </source>
</evidence>